<dbReference type="eggNOG" id="COG4677">
    <property type="taxonomic scope" value="Bacteria"/>
</dbReference>
<keyword evidence="4" id="KW-0732">Signal</keyword>
<dbReference type="SUPFAM" id="SSF51126">
    <property type="entry name" value="Pectin lyase-like"/>
    <property type="match status" value="1"/>
</dbReference>
<comment type="similarity">
    <text evidence="1">Belongs to the pectinesterase family.</text>
</comment>
<dbReference type="PANTHER" id="PTHR31321">
    <property type="entry name" value="ACYL-COA THIOESTER HYDROLASE YBHC-RELATED"/>
    <property type="match status" value="1"/>
</dbReference>
<evidence type="ECO:0000313" key="6">
    <source>
        <dbReference type="EMBL" id="AFU99250.1"/>
    </source>
</evidence>
<reference evidence="6 7" key="1">
    <citation type="journal article" date="2013" name="Genome Announc.">
        <title>Complete genome sequence of Simiduia agarivorans SA1(T), a marine bacterium able to degrade a variety of polysaccharides.</title>
        <authorList>
            <person name="Lin S.Y."/>
            <person name="Shieh W.Y."/>
            <person name="Chen J.S."/>
            <person name="Tang S.L."/>
        </authorList>
    </citation>
    <scope>NUCLEOTIDE SEQUENCE [LARGE SCALE GENOMIC DNA]</scope>
    <source>
        <strain evidence="7">DSM 21679 / JCM 13881 / BCRC 17597 / SA1</strain>
    </source>
</reference>
<keyword evidence="3" id="KW-0063">Aspartyl esterase</keyword>
<dbReference type="KEGG" id="saga:M5M_10345"/>
<dbReference type="GO" id="GO:0042545">
    <property type="term" value="P:cell wall modification"/>
    <property type="evidence" value="ECO:0007669"/>
    <property type="project" value="InterPro"/>
</dbReference>
<proteinExistence type="inferred from homology"/>
<evidence type="ECO:0000256" key="4">
    <source>
        <dbReference type="SAM" id="SignalP"/>
    </source>
</evidence>
<protein>
    <submittedName>
        <fullName evidence="6">Pectinesterase</fullName>
    </submittedName>
</protein>
<dbReference type="AlphaFoldDB" id="K4KM07"/>
<dbReference type="PANTHER" id="PTHR31321:SF57">
    <property type="entry name" value="PECTINESTERASE 53-RELATED"/>
    <property type="match status" value="1"/>
</dbReference>
<keyword evidence="7" id="KW-1185">Reference proteome</keyword>
<feature type="chain" id="PRO_5011116664" evidence="4">
    <location>
        <begin position="19"/>
        <end position="326"/>
    </location>
</feature>
<dbReference type="OrthoDB" id="9804686at2"/>
<name>K4KM07_SIMAS</name>
<evidence type="ECO:0000313" key="7">
    <source>
        <dbReference type="Proteomes" id="UP000000466"/>
    </source>
</evidence>
<dbReference type="InterPro" id="IPR011050">
    <property type="entry name" value="Pectin_lyase_fold/virulence"/>
</dbReference>
<dbReference type="GO" id="GO:0030599">
    <property type="term" value="F:pectinesterase activity"/>
    <property type="evidence" value="ECO:0007669"/>
    <property type="project" value="InterPro"/>
</dbReference>
<dbReference type="Gene3D" id="2.160.20.10">
    <property type="entry name" value="Single-stranded right-handed beta-helix, Pectin lyase-like"/>
    <property type="match status" value="1"/>
</dbReference>
<keyword evidence="2" id="KW-0378">Hydrolase</keyword>
<dbReference type="RefSeq" id="WP_015047414.1">
    <property type="nucleotide sequence ID" value="NC_018868.3"/>
</dbReference>
<dbReference type="InterPro" id="IPR012334">
    <property type="entry name" value="Pectin_lyas_fold"/>
</dbReference>
<evidence type="ECO:0000256" key="2">
    <source>
        <dbReference type="ARBA" id="ARBA00022801"/>
    </source>
</evidence>
<dbReference type="InterPro" id="IPR000070">
    <property type="entry name" value="Pectinesterase_cat"/>
</dbReference>
<evidence type="ECO:0000256" key="3">
    <source>
        <dbReference type="ARBA" id="ARBA00023085"/>
    </source>
</evidence>
<dbReference type="Proteomes" id="UP000000466">
    <property type="component" value="Chromosome"/>
</dbReference>
<dbReference type="GO" id="GO:0009279">
    <property type="term" value="C:cell outer membrane"/>
    <property type="evidence" value="ECO:0007669"/>
    <property type="project" value="TreeGrafter"/>
</dbReference>
<evidence type="ECO:0000259" key="5">
    <source>
        <dbReference type="Pfam" id="PF01095"/>
    </source>
</evidence>
<gene>
    <name evidence="6" type="ordered locus">M5M_10345</name>
</gene>
<dbReference type="HOGENOM" id="CLU_831129_0_0_6"/>
<dbReference type="Pfam" id="PF01095">
    <property type="entry name" value="Pectinesterase"/>
    <property type="match status" value="1"/>
</dbReference>
<feature type="domain" description="Pectinesterase catalytic" evidence="5">
    <location>
        <begin position="28"/>
        <end position="197"/>
    </location>
</feature>
<dbReference type="EMBL" id="CP003746">
    <property type="protein sequence ID" value="AFU99250.1"/>
    <property type="molecule type" value="Genomic_DNA"/>
</dbReference>
<sequence length="326" mass="36756">MLRYCLFFFCLVSGLAHPASHLRVGPDQTYATIQAAVDAANGIDGPVVIHIAAGQYLEKVYITRDQLALVGAGPDKTIIEFAELREHWRAHAETDWGAAVVNINASDVALLDLTVLNSYGQRTGDHDHQFAVRSLQGTRIITDNCRLISGGADTLSLWDKNGMYYHSRCYFEGYVDQVCPRGWAYITDSEFFTRSPGHALWHDGDGDPAKALVVVNSRFSGEPGYRLGRRHYDASFWLINPRFDRHLNRQPLYRKTYPDEPTRDRPNHWGDRYYFSGAASVDFSPLPAWAATNMPPVRVSPALAFGDRWQPERDLARWRARIAGAE</sequence>
<feature type="signal peptide" evidence="4">
    <location>
        <begin position="1"/>
        <end position="18"/>
    </location>
</feature>
<accession>K4KM07</accession>
<evidence type="ECO:0000256" key="1">
    <source>
        <dbReference type="ARBA" id="ARBA00008891"/>
    </source>
</evidence>
<organism evidence="6 7">
    <name type="scientific">Simiduia agarivorans (strain DSM 21679 / JCM 13881 / BCRC 17597 / SA1)</name>
    <dbReference type="NCBI Taxonomy" id="1117647"/>
    <lineage>
        <taxon>Bacteria</taxon>
        <taxon>Pseudomonadati</taxon>
        <taxon>Pseudomonadota</taxon>
        <taxon>Gammaproteobacteria</taxon>
        <taxon>Cellvibrionales</taxon>
        <taxon>Cellvibrionaceae</taxon>
        <taxon>Simiduia</taxon>
    </lineage>
</organism>
<dbReference type="STRING" id="1117647.M5M_10345"/>